<proteinExistence type="predicted"/>
<gene>
    <name evidence="3" type="ORF">GA0061105_10831</name>
</gene>
<feature type="region of interest" description="Disordered" evidence="1">
    <location>
        <begin position="27"/>
        <end position="70"/>
    </location>
</feature>
<accession>A0A1C3Y5H0</accession>
<name>A0A1C3Y5H0_9HYPH</name>
<organism evidence="3 4">
    <name type="scientific">Rhizobium aethiopicum</name>
    <dbReference type="NCBI Taxonomy" id="1138170"/>
    <lineage>
        <taxon>Bacteria</taxon>
        <taxon>Pseudomonadati</taxon>
        <taxon>Pseudomonadota</taxon>
        <taxon>Alphaproteobacteria</taxon>
        <taxon>Hyphomicrobiales</taxon>
        <taxon>Rhizobiaceae</taxon>
        <taxon>Rhizobium/Agrobacterium group</taxon>
        <taxon>Rhizobium</taxon>
    </lineage>
</organism>
<evidence type="ECO:0000313" key="3">
    <source>
        <dbReference type="EMBL" id="SCB59675.1"/>
    </source>
</evidence>
<dbReference type="AlphaFoldDB" id="A0A1C3Y5H0"/>
<protein>
    <recommendedName>
        <fullName evidence="5">Glycine rich protein</fullName>
    </recommendedName>
</protein>
<feature type="chain" id="PRO_5008687288" description="Glycine rich protein" evidence="2">
    <location>
        <begin position="25"/>
        <end position="70"/>
    </location>
</feature>
<sequence length="70" mass="6916">MTSSKLALALSIAMAFAVGGSAYAGDYCPPGETAKGNNGWGQEKHGGSDGTNNGSFSGATADTKSASTER</sequence>
<feature type="compositionally biased region" description="Polar residues" evidence="1">
    <location>
        <begin position="50"/>
        <end position="70"/>
    </location>
</feature>
<evidence type="ECO:0008006" key="5">
    <source>
        <dbReference type="Google" id="ProtNLM"/>
    </source>
</evidence>
<dbReference type="Proteomes" id="UP000198723">
    <property type="component" value="Unassembled WGS sequence"/>
</dbReference>
<feature type="signal peptide" evidence="2">
    <location>
        <begin position="1"/>
        <end position="24"/>
    </location>
</feature>
<evidence type="ECO:0000313" key="4">
    <source>
        <dbReference type="Proteomes" id="UP000198723"/>
    </source>
</evidence>
<keyword evidence="2" id="KW-0732">Signal</keyword>
<dbReference type="EMBL" id="FMAJ01000008">
    <property type="protein sequence ID" value="SCB59675.1"/>
    <property type="molecule type" value="Genomic_DNA"/>
</dbReference>
<reference evidence="3 4" key="1">
    <citation type="submission" date="2016-08" db="EMBL/GenBank/DDBJ databases">
        <authorList>
            <person name="Seilhamer J.J."/>
        </authorList>
    </citation>
    <scope>NUCLEOTIDE SEQUENCE [LARGE SCALE GENOMIC DNA]</scope>
    <source>
        <strain evidence="3 4">HBR26</strain>
    </source>
</reference>
<evidence type="ECO:0000256" key="1">
    <source>
        <dbReference type="SAM" id="MobiDB-lite"/>
    </source>
</evidence>
<evidence type="ECO:0000256" key="2">
    <source>
        <dbReference type="SAM" id="SignalP"/>
    </source>
</evidence>
<dbReference type="RefSeq" id="WP_141130213.1">
    <property type="nucleotide sequence ID" value="NZ_FMAJ01000008.1"/>
</dbReference>